<name>A0A0Q9YS18_9GAMM</name>
<feature type="domain" description="Dehydrogenase E1 component" evidence="5">
    <location>
        <begin position="43"/>
        <end position="332"/>
    </location>
</feature>
<evidence type="ECO:0000256" key="1">
    <source>
        <dbReference type="ARBA" id="ARBA00001964"/>
    </source>
</evidence>
<dbReference type="Pfam" id="PF00676">
    <property type="entry name" value="E1_dh"/>
    <property type="match status" value="1"/>
</dbReference>
<dbReference type="AlphaFoldDB" id="A0A0Q9YS18"/>
<sequence>MNQENTIVANFAISYFRYLDENGICSKELPAYLQDPQHIEKLYKMMAKTRIFDKKAITLQRTGKLGTYPSTLGQEAICVGIGAAMKKEDVLCPYYREYGAQFWRGVRMEEILLYWGGDEIGSAFKDNPHDFPICVPIASQCLHAVGAAFAFQYRQEKRAVVATIGDGGTSRGDFYEALGVAGVWKLPVVFVINNNQWAISVAREKQTASETLAQKGIACGVPSLQVDGNDIFAVTQKVEEALARARNGEGSTLIEAITYRMCDHTTADDASRYRPEAELKAHEKFDPIKRVKQYLLSKGDWDEARESKMIESFTQEVNDAVARYLETPTPPAEVMFEHLYATLPRAYEAQYQALKEGTK</sequence>
<dbReference type="NCBIfam" id="TIGR03181">
    <property type="entry name" value="PDH_E1_alph_x"/>
    <property type="match status" value="1"/>
</dbReference>
<comment type="catalytic activity">
    <reaction evidence="4">
        <text>N(6)-[(R)-lipoyl]-L-lysyl-[protein] + pyruvate + H(+) = N(6)-[(R)-S(8)-acetyldihydrolipoyl]-L-lysyl-[protein] + CO2</text>
        <dbReference type="Rhea" id="RHEA:19189"/>
        <dbReference type="Rhea" id="RHEA-COMP:10474"/>
        <dbReference type="Rhea" id="RHEA-COMP:10478"/>
        <dbReference type="ChEBI" id="CHEBI:15361"/>
        <dbReference type="ChEBI" id="CHEBI:15378"/>
        <dbReference type="ChEBI" id="CHEBI:16526"/>
        <dbReference type="ChEBI" id="CHEBI:83099"/>
        <dbReference type="ChEBI" id="CHEBI:83111"/>
        <dbReference type="EC" id="1.2.4.1"/>
    </reaction>
</comment>
<dbReference type="PANTHER" id="PTHR43380:SF1">
    <property type="entry name" value="2-OXOISOVALERATE DEHYDROGENASE SUBUNIT ALPHA, MITOCHONDRIAL"/>
    <property type="match status" value="1"/>
</dbReference>
<evidence type="ECO:0000313" key="6">
    <source>
        <dbReference type="EMBL" id="KRG19630.1"/>
    </source>
</evidence>
<comment type="subunit">
    <text evidence="4">Heterodimer of an alpha and a beta chain.</text>
</comment>
<keyword evidence="8" id="KW-1185">Reference proteome</keyword>
<comment type="caution">
    <text evidence="6">The sequence shown here is derived from an EMBL/GenBank/DDBJ whole genome shotgun (WGS) entry which is preliminary data.</text>
</comment>
<dbReference type="RefSeq" id="WP_057623587.1">
    <property type="nucleotide sequence ID" value="NZ_LKHV02000001.1"/>
</dbReference>
<evidence type="ECO:0000256" key="4">
    <source>
        <dbReference type="RuleBase" id="RU366007"/>
    </source>
</evidence>
<dbReference type="SUPFAM" id="SSF52518">
    <property type="entry name" value="Thiamin diphosphate-binding fold (THDP-binding)"/>
    <property type="match status" value="1"/>
</dbReference>
<dbReference type="CDD" id="cd02000">
    <property type="entry name" value="TPP_E1_PDC_ADC_BCADC"/>
    <property type="match status" value="1"/>
</dbReference>
<dbReference type="PANTHER" id="PTHR43380">
    <property type="entry name" value="2-OXOISOVALERATE DEHYDROGENASE SUBUNIT ALPHA, MITOCHONDRIAL"/>
    <property type="match status" value="1"/>
</dbReference>
<dbReference type="EMBL" id="LKHV01000002">
    <property type="protein sequence ID" value="KRG19630.1"/>
    <property type="molecule type" value="Genomic_DNA"/>
</dbReference>
<dbReference type="GO" id="GO:0009083">
    <property type="term" value="P:branched-chain amino acid catabolic process"/>
    <property type="evidence" value="ECO:0007669"/>
    <property type="project" value="TreeGrafter"/>
</dbReference>
<reference evidence="7" key="3">
    <citation type="submission" date="2021-06" db="EMBL/GenBank/DDBJ databases">
        <title>Genomic Description and Analysis of Intracellular Bacteria, Candidatus Berkiella cookevillensis and Candidatus Berkiella aquae.</title>
        <authorList>
            <person name="Kidane D.T."/>
            <person name="Mehari Y.T."/>
            <person name="Rice F.C."/>
            <person name="Arivett B.A."/>
            <person name="Farone A.L."/>
            <person name="Berk S.G."/>
            <person name="Farone M.B."/>
        </authorList>
    </citation>
    <scope>NUCLEOTIDE SEQUENCE</scope>
    <source>
        <strain evidence="7">CC99</strain>
    </source>
</reference>
<dbReference type="InterPro" id="IPR050771">
    <property type="entry name" value="Alpha-ketoacid_DH_E1_comp"/>
</dbReference>
<dbReference type="InterPro" id="IPR029061">
    <property type="entry name" value="THDP-binding"/>
</dbReference>
<keyword evidence="3 4" id="KW-0786">Thiamine pyrophosphate</keyword>
<evidence type="ECO:0000313" key="8">
    <source>
        <dbReference type="Proteomes" id="UP000051494"/>
    </source>
</evidence>
<organism evidence="6">
    <name type="scientific">Candidatus Berkiella cookevillensis</name>
    <dbReference type="NCBI Taxonomy" id="437022"/>
    <lineage>
        <taxon>Bacteria</taxon>
        <taxon>Pseudomonadati</taxon>
        <taxon>Pseudomonadota</taxon>
        <taxon>Gammaproteobacteria</taxon>
        <taxon>Candidatus Berkiellales</taxon>
        <taxon>Candidatus Berkiellaceae</taxon>
        <taxon>Candidatus Berkiella</taxon>
    </lineage>
</organism>
<comment type="function">
    <text evidence="4">The pyruvate dehydrogenase complex catalyzes the overall conversion of pyruvate to acetyl-CoA and CO(2). It contains multiple copies of three enzymatic components: pyruvate dehydrogenase (E1), dihydrolipoamide acetyltransferase (E2) and lipoamide dehydrogenase (E3).</text>
</comment>
<dbReference type="InterPro" id="IPR001017">
    <property type="entry name" value="DH_E1"/>
</dbReference>
<keyword evidence="2 4" id="KW-0560">Oxidoreductase</keyword>
<proteinExistence type="predicted"/>
<dbReference type="EC" id="1.2.4.1" evidence="4"/>
<accession>A0A0Q9YS18</accession>
<dbReference type="OrthoDB" id="9766715at2"/>
<comment type="cofactor">
    <cofactor evidence="1 4">
        <name>thiamine diphosphate</name>
        <dbReference type="ChEBI" id="CHEBI:58937"/>
    </cofactor>
</comment>
<protein>
    <recommendedName>
        <fullName evidence="4">Pyruvate dehydrogenase E1 component subunit alpha</fullName>
        <ecNumber evidence="4">1.2.4.1</ecNumber>
    </recommendedName>
</protein>
<reference evidence="7" key="2">
    <citation type="journal article" date="2016" name="Genome Announc.">
        <title>Draft Genome Sequences of Two Novel Amoeba-Resistant Intranuclear Bacteria, 'Candidatus Berkiella cookevillensis' and 'Candidatus Berkiella aquae'.</title>
        <authorList>
            <person name="Mehari Y.T."/>
            <person name="Arivett B.A."/>
            <person name="Farone A.L."/>
            <person name="Gunderson J.H."/>
            <person name="Farone M.B."/>
        </authorList>
    </citation>
    <scope>NUCLEOTIDE SEQUENCE</scope>
    <source>
        <strain evidence="7">CC99</strain>
    </source>
</reference>
<dbReference type="PATRIC" id="fig|1590042.3.peg.661"/>
<gene>
    <name evidence="6" type="primary">pdhA</name>
    <name evidence="7" type="ORF">CC99x_001775</name>
    <name evidence="6" type="ORF">CC99x_00643</name>
</gene>
<evidence type="ECO:0000256" key="3">
    <source>
        <dbReference type="ARBA" id="ARBA00023052"/>
    </source>
</evidence>
<dbReference type="Gene3D" id="3.40.50.970">
    <property type="match status" value="1"/>
</dbReference>
<dbReference type="STRING" id="437022.CC99x_00643"/>
<dbReference type="InterPro" id="IPR017596">
    <property type="entry name" value="PdhA/BkdA"/>
</dbReference>
<dbReference type="EMBL" id="LKHV02000001">
    <property type="protein sequence ID" value="MCS5707627.1"/>
    <property type="molecule type" value="Genomic_DNA"/>
</dbReference>
<keyword evidence="4 6" id="KW-0670">Pyruvate</keyword>
<dbReference type="Proteomes" id="UP000051494">
    <property type="component" value="Unassembled WGS sequence"/>
</dbReference>
<reference evidence="6" key="1">
    <citation type="submission" date="2015-09" db="EMBL/GenBank/DDBJ databases">
        <title>Draft Genome Sequences of Two Novel Amoeba-resistant Intranuclear Bacteria, Candidatus Berkiella cookevillensis and Candidatus Berkiella aquae.</title>
        <authorList>
            <person name="Mehari Y.T."/>
            <person name="Arivett B.A."/>
            <person name="Farone A.L."/>
            <person name="Gunderson J.H."/>
            <person name="Farone M.B."/>
        </authorList>
    </citation>
    <scope>NUCLEOTIDE SEQUENCE [LARGE SCALE GENOMIC DNA]</scope>
    <source>
        <strain evidence="6">CC99</strain>
    </source>
</reference>
<evidence type="ECO:0000313" key="7">
    <source>
        <dbReference type="EMBL" id="MCS5707627.1"/>
    </source>
</evidence>
<dbReference type="GO" id="GO:0004739">
    <property type="term" value="F:pyruvate dehydrogenase (acetyl-transferring) activity"/>
    <property type="evidence" value="ECO:0007669"/>
    <property type="project" value="UniProtKB-UniRule"/>
</dbReference>
<evidence type="ECO:0000259" key="5">
    <source>
        <dbReference type="Pfam" id="PF00676"/>
    </source>
</evidence>
<evidence type="ECO:0000256" key="2">
    <source>
        <dbReference type="ARBA" id="ARBA00023002"/>
    </source>
</evidence>